<accession>A0A381FC13</accession>
<dbReference type="SMART" id="SM00342">
    <property type="entry name" value="HTH_ARAC"/>
    <property type="match status" value="1"/>
</dbReference>
<protein>
    <submittedName>
        <fullName evidence="3">AraC-type DNA-binding protein</fullName>
    </submittedName>
    <submittedName>
        <fullName evidence="4">DNA gyrase inhibitor</fullName>
    </submittedName>
</protein>
<dbReference type="AlphaFoldDB" id="A0A381FC13"/>
<reference evidence="3 5" key="1">
    <citation type="submission" date="2017-01" db="EMBL/GenBank/DDBJ databases">
        <authorList>
            <person name="Varghese N."/>
            <person name="Submissions S."/>
        </authorList>
    </citation>
    <scope>NUCLEOTIDE SEQUENCE [LARGE SCALE GENOMIC DNA]</scope>
    <source>
        <strain evidence="3 5">ATCC 27950</strain>
    </source>
</reference>
<dbReference type="PROSITE" id="PS01124">
    <property type="entry name" value="HTH_ARAC_FAMILY_2"/>
    <property type="match status" value="1"/>
</dbReference>
<evidence type="ECO:0000313" key="6">
    <source>
        <dbReference type="Proteomes" id="UP000255231"/>
    </source>
</evidence>
<dbReference type="Gene3D" id="1.25.40.10">
    <property type="entry name" value="Tetratricopeptide repeat domain"/>
    <property type="match status" value="1"/>
</dbReference>
<sequence>MQNQKRLITLILLLTVNIFYCQKKEYTYKELSTLFNSYPENDERAMVFVNLYIDKARKEQNLKKLIAGYEEAIYFTGQPEKKLQLGDSIIITAKKSGNSDQISRAYLGKGIIYYYNIRNFRKALEEYLKAFQYSKNSDDAYLKNKIVYHLGIVKSYLGYYEEAEAHFKQTAFYFEEIMNQKDIHEIIRQNNESGYLNSIYRLSKCYYDLEMHSKEDSLINIGLQKIGENNHQTIEYAYFLKAKGRQMIRNGDIENAFKSLRSAEDILKRNQDYASLATVNYYLGKLYWNTGNKGRSVFYFKKIDSLVRKFNFITPETRSSYEYLINYAKNQNNDNMLLYYSHQLVKADSVMISDFPKLSSKIRKEYDSEHFAGEKKILVKDKKIISIVYFLSIAVGGLLLIYLYFDHRRKEKELTVRYNLLLERFELGNQDSKFKDIVTYDQKTPQIVVREPNETYVVKEQYSAEIIEEIKAKLKIFVEKKQFLNKNLKLPDVAILLGTNRTTLSYILNDHMNVSFPDYIKLLRINYITNLMLTDKKYLNYKIESLAEMCGMSNRQVFRVHFRQINGMSPTDFIRKRFEELNQPKV</sequence>
<dbReference type="GeneID" id="303673730"/>
<dbReference type="KEGG" id="cil:EG358_08470"/>
<reference evidence="4 6" key="2">
    <citation type="submission" date="2018-06" db="EMBL/GenBank/DDBJ databases">
        <authorList>
            <consortium name="Pathogen Informatics"/>
            <person name="Doyle S."/>
        </authorList>
    </citation>
    <scope>NUCLEOTIDE SEQUENCE [LARGE SCALE GENOMIC DNA]</scope>
    <source>
        <strain evidence="4 6">NCTC13560</strain>
    </source>
</reference>
<evidence type="ECO:0000313" key="5">
    <source>
        <dbReference type="Proteomes" id="UP000185725"/>
    </source>
</evidence>
<dbReference type="RefSeq" id="WP_076561642.1">
    <property type="nucleotide sequence ID" value="NZ_CP033929.1"/>
</dbReference>
<evidence type="ECO:0000259" key="2">
    <source>
        <dbReference type="PROSITE" id="PS01124"/>
    </source>
</evidence>
<feature type="transmembrane region" description="Helical" evidence="1">
    <location>
        <begin position="384"/>
        <end position="405"/>
    </location>
</feature>
<dbReference type="OrthoDB" id="5295174at2"/>
<dbReference type="Proteomes" id="UP000185725">
    <property type="component" value="Unassembled WGS sequence"/>
</dbReference>
<organism evidence="4 6">
    <name type="scientific">Chryseobacterium indoltheticum</name>
    <dbReference type="NCBI Taxonomy" id="254"/>
    <lineage>
        <taxon>Bacteria</taxon>
        <taxon>Pseudomonadati</taxon>
        <taxon>Bacteroidota</taxon>
        <taxon>Flavobacteriia</taxon>
        <taxon>Flavobacteriales</taxon>
        <taxon>Weeksellaceae</taxon>
        <taxon>Chryseobacterium group</taxon>
        <taxon>Chryseobacterium</taxon>
    </lineage>
</organism>
<evidence type="ECO:0000256" key="1">
    <source>
        <dbReference type="SAM" id="Phobius"/>
    </source>
</evidence>
<feature type="domain" description="HTH araC/xylS-type" evidence="2">
    <location>
        <begin position="472"/>
        <end position="576"/>
    </location>
</feature>
<keyword evidence="1" id="KW-1133">Transmembrane helix</keyword>
<dbReference type="GO" id="GO:0043565">
    <property type="term" value="F:sequence-specific DNA binding"/>
    <property type="evidence" value="ECO:0007669"/>
    <property type="project" value="InterPro"/>
</dbReference>
<dbReference type="Pfam" id="PF12833">
    <property type="entry name" value="HTH_18"/>
    <property type="match status" value="1"/>
</dbReference>
<dbReference type="GO" id="GO:0003700">
    <property type="term" value="F:DNA-binding transcription factor activity"/>
    <property type="evidence" value="ECO:0007669"/>
    <property type="project" value="InterPro"/>
</dbReference>
<evidence type="ECO:0000313" key="3">
    <source>
        <dbReference type="EMBL" id="SIQ95139.1"/>
    </source>
</evidence>
<keyword evidence="1" id="KW-0472">Membrane</keyword>
<keyword evidence="3" id="KW-0238">DNA-binding</keyword>
<proteinExistence type="predicted"/>
<dbReference type="SUPFAM" id="SSF81901">
    <property type="entry name" value="HCP-like"/>
    <property type="match status" value="1"/>
</dbReference>
<evidence type="ECO:0000313" key="4">
    <source>
        <dbReference type="EMBL" id="SUX43998.1"/>
    </source>
</evidence>
<dbReference type="EMBL" id="FTMF01000010">
    <property type="protein sequence ID" value="SIQ95139.1"/>
    <property type="molecule type" value="Genomic_DNA"/>
</dbReference>
<keyword evidence="1" id="KW-0812">Transmembrane</keyword>
<gene>
    <name evidence="4" type="ORF">NCTC13560_02310</name>
    <name evidence="3" type="ORF">SAMN05421682_110130</name>
</gene>
<dbReference type="InterPro" id="IPR011990">
    <property type="entry name" value="TPR-like_helical_dom_sf"/>
</dbReference>
<name>A0A381FC13_9FLAO</name>
<keyword evidence="5" id="KW-1185">Reference proteome</keyword>
<dbReference type="Gene3D" id="1.10.10.60">
    <property type="entry name" value="Homeodomain-like"/>
    <property type="match status" value="1"/>
</dbReference>
<dbReference type="Proteomes" id="UP000255231">
    <property type="component" value="Unassembled WGS sequence"/>
</dbReference>
<dbReference type="InterPro" id="IPR018060">
    <property type="entry name" value="HTH_AraC"/>
</dbReference>
<dbReference type="SUPFAM" id="SSF48452">
    <property type="entry name" value="TPR-like"/>
    <property type="match status" value="1"/>
</dbReference>
<dbReference type="EMBL" id="UFVS01000001">
    <property type="protein sequence ID" value="SUX43998.1"/>
    <property type="molecule type" value="Genomic_DNA"/>
</dbReference>